<keyword evidence="6" id="KW-1185">Reference proteome</keyword>
<feature type="signal peptide" evidence="4">
    <location>
        <begin position="1"/>
        <end position="23"/>
    </location>
</feature>
<organism evidence="5 6">
    <name type="scientific">Achromobacter pestifer</name>
    <dbReference type="NCBI Taxonomy" id="1353889"/>
    <lineage>
        <taxon>Bacteria</taxon>
        <taxon>Pseudomonadati</taxon>
        <taxon>Pseudomonadota</taxon>
        <taxon>Betaproteobacteria</taxon>
        <taxon>Burkholderiales</taxon>
        <taxon>Alcaligenaceae</taxon>
        <taxon>Achromobacter</taxon>
    </lineage>
</organism>
<dbReference type="PANTHER" id="PTHR24198">
    <property type="entry name" value="ANKYRIN REPEAT AND PROTEIN KINASE DOMAIN-CONTAINING PROTEIN"/>
    <property type="match status" value="1"/>
</dbReference>
<keyword evidence="2 3" id="KW-0040">ANK repeat</keyword>
<dbReference type="Pfam" id="PF12796">
    <property type="entry name" value="Ank_2"/>
    <property type="match status" value="1"/>
</dbReference>
<dbReference type="InterPro" id="IPR036770">
    <property type="entry name" value="Ankyrin_rpt-contain_sf"/>
</dbReference>
<dbReference type="Gene3D" id="1.25.40.20">
    <property type="entry name" value="Ankyrin repeat-containing domain"/>
    <property type="match status" value="4"/>
</dbReference>
<feature type="repeat" description="ANK" evidence="3">
    <location>
        <begin position="167"/>
        <end position="199"/>
    </location>
</feature>
<evidence type="ECO:0000256" key="4">
    <source>
        <dbReference type="SAM" id="SignalP"/>
    </source>
</evidence>
<gene>
    <name evidence="5" type="ORF">LMG3431_02045</name>
</gene>
<evidence type="ECO:0000313" key="5">
    <source>
        <dbReference type="EMBL" id="CAB3640473.1"/>
    </source>
</evidence>
<keyword evidence="1" id="KW-0677">Repeat</keyword>
<accession>A0A6S6YSD4</accession>
<evidence type="ECO:0008006" key="7">
    <source>
        <dbReference type="Google" id="ProtNLM"/>
    </source>
</evidence>
<dbReference type="PANTHER" id="PTHR24198:SF165">
    <property type="entry name" value="ANKYRIN REPEAT-CONTAINING PROTEIN-RELATED"/>
    <property type="match status" value="1"/>
</dbReference>
<dbReference type="EMBL" id="CADIJX010000002">
    <property type="protein sequence ID" value="CAB3640473.1"/>
    <property type="molecule type" value="Genomic_DNA"/>
</dbReference>
<feature type="repeat" description="ANK" evidence="3">
    <location>
        <begin position="428"/>
        <end position="460"/>
    </location>
</feature>
<dbReference type="AlphaFoldDB" id="A0A6S6YSD4"/>
<evidence type="ECO:0000256" key="3">
    <source>
        <dbReference type="PROSITE-ProRule" id="PRU00023"/>
    </source>
</evidence>
<evidence type="ECO:0000256" key="2">
    <source>
        <dbReference type="ARBA" id="ARBA00023043"/>
    </source>
</evidence>
<name>A0A6S6YSD4_9BURK</name>
<reference evidence="5 6" key="1">
    <citation type="submission" date="2020-04" db="EMBL/GenBank/DDBJ databases">
        <authorList>
            <person name="De Canck E."/>
        </authorList>
    </citation>
    <scope>NUCLEOTIDE SEQUENCE [LARGE SCALE GENOMIC DNA]</scope>
    <source>
        <strain evidence="5 6">LMG 3431</strain>
    </source>
</reference>
<dbReference type="PROSITE" id="PS50297">
    <property type="entry name" value="ANK_REP_REGION"/>
    <property type="match status" value="3"/>
</dbReference>
<dbReference type="Proteomes" id="UP000494108">
    <property type="component" value="Unassembled WGS sequence"/>
</dbReference>
<dbReference type="PROSITE" id="PS50088">
    <property type="entry name" value="ANK_REPEAT"/>
    <property type="match status" value="3"/>
</dbReference>
<sequence length="1074" mass="114001">MAGVLAGTALVLGQAATARLATAAPATVKASVPVAEGVKTDPTLQAPREGSPPPCDCDSPYREYKQADTPQTQALFDAVTRSDEGAFSTALAQVDHPGDYALEGVPLLHFLLMPPRSLRSKDVYWSMTPEEVARIREGYQAILPIRMRMLTALLATKPALDDVTYQSRRPPLHLALLYGTPEIMDRLLAAGAKPDQRGDDNRKPLEFLLNRDFEFAVRMTYLPRLVGRQDMTRMVLALFNAGATRPFMYVDEPADESLRRLFTDEQGRVRPAADFLAWAPMVEMTEGAAPLQALAARGSKPAYDDGLTALALAAYVGNAGAVSTLMELGPREVSATGQGASVERDAWLDAAQAAVEGGHPEIASQLLRAGMPFAQRGPITESSELIFTKIETASRPIMNLAAKQGDVVTLQRLLSLGAPVEGDPAEQYGNTPLADAVLAHKPDAVRVLLAAGADPGLKHQGYDLKSALEIAIQEDDASMLRVLLAAMTPDALQALSRGPDHSPLAWVLRQRGKQGAAMLRQLVDAGFDLKTLDAEAIRQALENRDEATAMTLIDAGVPVNPRTVAAAPSGETRDDRQGTPPLLLAVALRQNAIIEKLLAKGADPLALTPEGESALYWLIARQDGNAMLERLLRAGARLDDPRLPQAPAPYALLNAAVASGDMALVQRVSQANGQRVSDACMPQNGEFILLDKPGYFAELARAGFTGKSVACVHDAEPLPQRIVSLLLHGRQLTVARHDTVVQVLRQLKTAGMDLDAPLGKGDTALNMAITLGRADLAEALLEAGASPDSADAAGRSAAWVALETGQPGMLAMLARHDARFDTASAPAGQSFQATLSCQSAPEFGRALQAAGVAGITDCAQPVALRGAGGKAVSKSASSGGLPGHYYLRGMREVGSELLLSGDGSFDYLMSYGAVDIVARGTWRSDGRHVYLDSPPIQPYSAIADVRADTRPAQPGQLTVRVYYQDRPVKVDVAMSSAEADYAGTPRQSEGADGVSAPIAPGALKAMAVYVPLPAGARWHDVDISKIDAATRAVRVDLTLPESAATAPLHKTLALHKDGALVEASSGRELRYEKE</sequence>
<dbReference type="SUPFAM" id="SSF48403">
    <property type="entry name" value="Ankyrin repeat"/>
    <property type="match status" value="1"/>
</dbReference>
<protein>
    <recommendedName>
        <fullName evidence="7">Ankyrin repeat domain-containing protein</fullName>
    </recommendedName>
</protein>
<dbReference type="Pfam" id="PF00023">
    <property type="entry name" value="Ank"/>
    <property type="match status" value="1"/>
</dbReference>
<proteinExistence type="predicted"/>
<keyword evidence="4" id="KW-0732">Signal</keyword>
<evidence type="ECO:0000256" key="1">
    <source>
        <dbReference type="ARBA" id="ARBA00022737"/>
    </source>
</evidence>
<feature type="repeat" description="ANK" evidence="3">
    <location>
        <begin position="760"/>
        <end position="792"/>
    </location>
</feature>
<dbReference type="InterPro" id="IPR002110">
    <property type="entry name" value="Ankyrin_rpt"/>
</dbReference>
<dbReference type="SMART" id="SM00248">
    <property type="entry name" value="ANK"/>
    <property type="match status" value="10"/>
</dbReference>
<evidence type="ECO:0000313" key="6">
    <source>
        <dbReference type="Proteomes" id="UP000494108"/>
    </source>
</evidence>
<feature type="chain" id="PRO_5028860697" description="Ankyrin repeat domain-containing protein" evidence="4">
    <location>
        <begin position="24"/>
        <end position="1074"/>
    </location>
</feature>